<sequence>MTCALPLGSRSPNSRTPFCFLSLRDDPEMRKSRTTDHGLSQVLAADFELVDPNVHRRLKDRVEIYRVIYACCSIACAAVFPELSKEKQQNMFVVNGDVFCHNRNGMVAQSGYV</sequence>
<keyword evidence="2" id="KW-1185">Reference proteome</keyword>
<proteinExistence type="predicted"/>
<evidence type="ECO:0000313" key="2">
    <source>
        <dbReference type="Proteomes" id="UP000024635"/>
    </source>
</evidence>
<reference evidence="2" key="1">
    <citation type="journal article" date="2015" name="Nat. Genet.">
        <title>The genome and transcriptome of the zoonotic hookworm Ancylostoma ceylanicum identify infection-specific gene families.</title>
        <authorList>
            <person name="Schwarz E.M."/>
            <person name="Hu Y."/>
            <person name="Antoshechkin I."/>
            <person name="Miller M.M."/>
            <person name="Sternberg P.W."/>
            <person name="Aroian R.V."/>
        </authorList>
    </citation>
    <scope>NUCLEOTIDE SEQUENCE</scope>
    <source>
        <strain evidence="2">HY135</strain>
    </source>
</reference>
<organism evidence="1 2">
    <name type="scientific">Ancylostoma ceylanicum</name>
    <dbReference type="NCBI Taxonomy" id="53326"/>
    <lineage>
        <taxon>Eukaryota</taxon>
        <taxon>Metazoa</taxon>
        <taxon>Ecdysozoa</taxon>
        <taxon>Nematoda</taxon>
        <taxon>Chromadorea</taxon>
        <taxon>Rhabditida</taxon>
        <taxon>Rhabditina</taxon>
        <taxon>Rhabditomorpha</taxon>
        <taxon>Strongyloidea</taxon>
        <taxon>Ancylostomatidae</taxon>
        <taxon>Ancylostomatinae</taxon>
        <taxon>Ancylostoma</taxon>
    </lineage>
</organism>
<dbReference type="EMBL" id="JARK01001635">
    <property type="protein sequence ID" value="EYB85366.1"/>
    <property type="molecule type" value="Genomic_DNA"/>
</dbReference>
<dbReference type="Proteomes" id="UP000024635">
    <property type="component" value="Unassembled WGS sequence"/>
</dbReference>
<accession>A0A016S4E8</accession>
<comment type="caution">
    <text evidence="1">The sequence shown here is derived from an EMBL/GenBank/DDBJ whole genome shotgun (WGS) entry which is preliminary data.</text>
</comment>
<evidence type="ECO:0000313" key="1">
    <source>
        <dbReference type="EMBL" id="EYB85366.1"/>
    </source>
</evidence>
<dbReference type="AlphaFoldDB" id="A0A016S4E8"/>
<protein>
    <submittedName>
        <fullName evidence="1">Uncharacterized protein</fullName>
    </submittedName>
</protein>
<name>A0A016S4E8_9BILA</name>
<gene>
    <name evidence="1" type="primary">Acey_s0299.g1774</name>
    <name evidence="1" type="ORF">Y032_0299g1774</name>
</gene>